<dbReference type="Proteomes" id="UP001190700">
    <property type="component" value="Unassembled WGS sequence"/>
</dbReference>
<evidence type="ECO:0000256" key="2">
    <source>
        <dbReference type="ARBA" id="ARBA00004442"/>
    </source>
</evidence>
<name>A0AAE0LIY7_9CHLO</name>
<accession>A0AAE0LIY7</accession>
<evidence type="ECO:0000256" key="4">
    <source>
        <dbReference type="ARBA" id="ARBA00022525"/>
    </source>
</evidence>
<evidence type="ECO:0000256" key="1">
    <source>
        <dbReference type="ARBA" id="ARBA00004196"/>
    </source>
</evidence>
<dbReference type="NCBIfam" id="TIGR01376">
    <property type="entry name" value="POMP_repeat"/>
    <property type="match status" value="1"/>
</dbReference>
<evidence type="ECO:0000256" key="5">
    <source>
        <dbReference type="ARBA" id="ARBA00022729"/>
    </source>
</evidence>
<keyword evidence="4" id="KW-0964">Secreted</keyword>
<dbReference type="GO" id="GO:0005576">
    <property type="term" value="C:extracellular region"/>
    <property type="evidence" value="ECO:0007669"/>
    <property type="project" value="UniProtKB-SubCell"/>
</dbReference>
<dbReference type="EMBL" id="LGRX02001089">
    <property type="protein sequence ID" value="KAK3286923.1"/>
    <property type="molecule type" value="Genomic_DNA"/>
</dbReference>
<evidence type="ECO:0000256" key="6">
    <source>
        <dbReference type="ARBA" id="ARBA00023136"/>
    </source>
</evidence>
<comment type="caution">
    <text evidence="8">The sequence shown here is derived from an EMBL/GenBank/DDBJ whole genome shotgun (WGS) entry which is preliminary data.</text>
</comment>
<keyword evidence="5" id="KW-0732">Signal</keyword>
<dbReference type="AlphaFoldDB" id="A0AAE0LIY7"/>
<protein>
    <submittedName>
        <fullName evidence="8">Uncharacterized protein</fullName>
    </submittedName>
</protein>
<sequence length="142" mass="14886">MPEVLDVGILKSGGAIFHQEGPLVLDFVLMEGNSCKHVAGAMEARLSTLVMRDVKVRHNSAGISAGGLYIKKSGTVNASRVEVVRNVADTAGGVAITFFSEVDSYTKYLMDHAVFVQNSARNDGGALSVTGVVAESVSVSQT</sequence>
<evidence type="ECO:0000256" key="7">
    <source>
        <dbReference type="ARBA" id="ARBA00023237"/>
    </source>
</evidence>
<organism evidence="8 9">
    <name type="scientific">Cymbomonas tetramitiformis</name>
    <dbReference type="NCBI Taxonomy" id="36881"/>
    <lineage>
        <taxon>Eukaryota</taxon>
        <taxon>Viridiplantae</taxon>
        <taxon>Chlorophyta</taxon>
        <taxon>Pyramimonadophyceae</taxon>
        <taxon>Pyramimonadales</taxon>
        <taxon>Pyramimonadaceae</taxon>
        <taxon>Cymbomonas</taxon>
    </lineage>
</organism>
<evidence type="ECO:0000313" key="9">
    <source>
        <dbReference type="Proteomes" id="UP001190700"/>
    </source>
</evidence>
<keyword evidence="7" id="KW-0998">Cell outer membrane</keyword>
<evidence type="ECO:0000313" key="8">
    <source>
        <dbReference type="EMBL" id="KAK3286923.1"/>
    </source>
</evidence>
<keyword evidence="9" id="KW-1185">Reference proteome</keyword>
<evidence type="ECO:0000256" key="3">
    <source>
        <dbReference type="ARBA" id="ARBA00004613"/>
    </source>
</evidence>
<proteinExistence type="predicted"/>
<reference evidence="8 9" key="1">
    <citation type="journal article" date="2015" name="Genome Biol. Evol.">
        <title>Comparative Genomics of a Bacterivorous Green Alga Reveals Evolutionary Causalities and Consequences of Phago-Mixotrophic Mode of Nutrition.</title>
        <authorList>
            <person name="Burns J.A."/>
            <person name="Paasch A."/>
            <person name="Narechania A."/>
            <person name="Kim E."/>
        </authorList>
    </citation>
    <scope>NUCLEOTIDE SEQUENCE [LARGE SCALE GENOMIC DNA]</scope>
    <source>
        <strain evidence="8 9">PLY_AMNH</strain>
    </source>
</reference>
<dbReference type="InterPro" id="IPR003368">
    <property type="entry name" value="POMP_repeat"/>
</dbReference>
<gene>
    <name evidence="8" type="ORF">CYMTET_5547</name>
</gene>
<comment type="subcellular location">
    <subcellularLocation>
        <location evidence="1">Cell envelope</location>
    </subcellularLocation>
    <subcellularLocation>
        <location evidence="2">Cell outer membrane</location>
    </subcellularLocation>
    <subcellularLocation>
        <location evidence="3">Secreted</location>
    </subcellularLocation>
</comment>
<keyword evidence="6" id="KW-0472">Membrane</keyword>